<dbReference type="InterPro" id="IPR019734">
    <property type="entry name" value="TPR_rpt"/>
</dbReference>
<dbReference type="PANTHER" id="PTHR47697:SF1">
    <property type="entry name" value="OS03G0340700 PROTEIN"/>
    <property type="match status" value="1"/>
</dbReference>
<evidence type="ECO:0000313" key="2">
    <source>
        <dbReference type="EMBL" id="KAK8946443.1"/>
    </source>
</evidence>
<name>A0AAP0G9J2_9ASPA</name>
<dbReference type="InterPro" id="IPR011990">
    <property type="entry name" value="TPR-like_helical_dom_sf"/>
</dbReference>
<feature type="region of interest" description="Disordered" evidence="1">
    <location>
        <begin position="152"/>
        <end position="232"/>
    </location>
</feature>
<dbReference type="PANTHER" id="PTHR47697">
    <property type="entry name" value="OS03G0340700 PROTEIN"/>
    <property type="match status" value="1"/>
</dbReference>
<accession>A0AAP0G9J2</accession>
<feature type="region of interest" description="Disordered" evidence="1">
    <location>
        <begin position="1"/>
        <end position="20"/>
    </location>
</feature>
<evidence type="ECO:0000256" key="1">
    <source>
        <dbReference type="SAM" id="MobiDB-lite"/>
    </source>
</evidence>
<keyword evidence="3" id="KW-1185">Reference proteome</keyword>
<dbReference type="SMART" id="SM00028">
    <property type="entry name" value="TPR"/>
    <property type="match status" value="3"/>
</dbReference>
<sequence>MNSFTGSGSQRAPSPSSSPSISFDSYKFDFGIGSGGSSSARPLKDQKLNPNAASSNPLFSSSSNSAAVPPSTSRNTSPAAKPSWTHQPVAAARSGLPNPSPSMVGDIHGRSWSSANPAAHFSSHVGIPDKNPNLFGDLVGSAIGQGRAAQNVPLKSAPPKNSSFSMAGFKSSLPPANSPTPNPKGGFSSIQSNSVNGGPAIGSSIKPAVGSSSNSNTDPFGSLTGFGSKPSQNVPLSSVKAAANGTGIGSQKLHQSYGGNDYSFEAFQKPIKNDFAIPNTSSPPQPQPQRPEFATGADSLNMFFFPSSSSTTPGGTLSESQQIPEMNDWDIGTEFGGHENGGTTTELEGLPPPPAGVTASSAKTKGLDNYKQGQFADAIKWLSWAFVLFEKSGQAASSNEVLVCRSSCYKEVGEYKKAIADCSKVLDHDRTNVSVLLQRALLYESSEKYRLGAEDLRAVLKIDPGNRLARSTIHRMNQFAE</sequence>
<comment type="caution">
    <text evidence="2">The sequence shown here is derived from an EMBL/GenBank/DDBJ whole genome shotgun (WGS) entry which is preliminary data.</text>
</comment>
<gene>
    <name evidence="2" type="ORF">KSP39_PZI006834</name>
</gene>
<dbReference type="EMBL" id="JBBWWQ010000005">
    <property type="protein sequence ID" value="KAK8946443.1"/>
    <property type="molecule type" value="Genomic_DNA"/>
</dbReference>
<feature type="compositionally biased region" description="Polar residues" evidence="1">
    <location>
        <begin position="210"/>
        <end position="219"/>
    </location>
</feature>
<feature type="compositionally biased region" description="Low complexity" evidence="1">
    <location>
        <begin position="7"/>
        <end position="20"/>
    </location>
</feature>
<organism evidence="2 3">
    <name type="scientific">Platanthera zijinensis</name>
    <dbReference type="NCBI Taxonomy" id="2320716"/>
    <lineage>
        <taxon>Eukaryota</taxon>
        <taxon>Viridiplantae</taxon>
        <taxon>Streptophyta</taxon>
        <taxon>Embryophyta</taxon>
        <taxon>Tracheophyta</taxon>
        <taxon>Spermatophyta</taxon>
        <taxon>Magnoliopsida</taxon>
        <taxon>Liliopsida</taxon>
        <taxon>Asparagales</taxon>
        <taxon>Orchidaceae</taxon>
        <taxon>Orchidoideae</taxon>
        <taxon>Orchideae</taxon>
        <taxon>Orchidinae</taxon>
        <taxon>Platanthera</taxon>
    </lineage>
</organism>
<dbReference type="Gene3D" id="1.25.40.10">
    <property type="entry name" value="Tetratricopeptide repeat domain"/>
    <property type="match status" value="1"/>
</dbReference>
<proteinExistence type="predicted"/>
<reference evidence="2 3" key="1">
    <citation type="journal article" date="2022" name="Nat. Plants">
        <title>Genomes of leafy and leafless Platanthera orchids illuminate the evolution of mycoheterotrophy.</title>
        <authorList>
            <person name="Li M.H."/>
            <person name="Liu K.W."/>
            <person name="Li Z."/>
            <person name="Lu H.C."/>
            <person name="Ye Q.L."/>
            <person name="Zhang D."/>
            <person name="Wang J.Y."/>
            <person name="Li Y.F."/>
            <person name="Zhong Z.M."/>
            <person name="Liu X."/>
            <person name="Yu X."/>
            <person name="Liu D.K."/>
            <person name="Tu X.D."/>
            <person name="Liu B."/>
            <person name="Hao Y."/>
            <person name="Liao X.Y."/>
            <person name="Jiang Y.T."/>
            <person name="Sun W.H."/>
            <person name="Chen J."/>
            <person name="Chen Y.Q."/>
            <person name="Ai Y."/>
            <person name="Zhai J.W."/>
            <person name="Wu S.S."/>
            <person name="Zhou Z."/>
            <person name="Hsiao Y.Y."/>
            <person name="Wu W.L."/>
            <person name="Chen Y.Y."/>
            <person name="Lin Y.F."/>
            <person name="Hsu J.L."/>
            <person name="Li C.Y."/>
            <person name="Wang Z.W."/>
            <person name="Zhao X."/>
            <person name="Zhong W.Y."/>
            <person name="Ma X.K."/>
            <person name="Ma L."/>
            <person name="Huang J."/>
            <person name="Chen G.Z."/>
            <person name="Huang M.Z."/>
            <person name="Huang L."/>
            <person name="Peng D.H."/>
            <person name="Luo Y.B."/>
            <person name="Zou S.Q."/>
            <person name="Chen S.P."/>
            <person name="Lan S."/>
            <person name="Tsai W.C."/>
            <person name="Van de Peer Y."/>
            <person name="Liu Z.J."/>
        </authorList>
    </citation>
    <scope>NUCLEOTIDE SEQUENCE [LARGE SCALE GENOMIC DNA]</scope>
    <source>
        <strain evidence="2">Lor287</strain>
    </source>
</reference>
<protein>
    <submittedName>
        <fullName evidence="2">Uncharacterized protein</fullName>
    </submittedName>
</protein>
<dbReference type="AlphaFoldDB" id="A0AAP0G9J2"/>
<feature type="region of interest" description="Disordered" evidence="1">
    <location>
        <begin position="34"/>
        <end position="131"/>
    </location>
</feature>
<dbReference type="SUPFAM" id="SSF48452">
    <property type="entry name" value="TPR-like"/>
    <property type="match status" value="1"/>
</dbReference>
<feature type="compositionally biased region" description="Low complexity" evidence="1">
    <location>
        <begin position="49"/>
        <end position="73"/>
    </location>
</feature>
<evidence type="ECO:0000313" key="3">
    <source>
        <dbReference type="Proteomes" id="UP001418222"/>
    </source>
</evidence>
<feature type="region of interest" description="Disordered" evidence="1">
    <location>
        <begin position="274"/>
        <end position="294"/>
    </location>
</feature>
<feature type="region of interest" description="Disordered" evidence="1">
    <location>
        <begin position="339"/>
        <end position="361"/>
    </location>
</feature>
<dbReference type="Proteomes" id="UP001418222">
    <property type="component" value="Unassembled WGS sequence"/>
</dbReference>